<sequence length="219" mass="26027">MKHFWAAHLKSAINIKFIENRFYPFFRPKEYIRRKTYHLLKQASYIFTTPRLGFRTWQDNELPSLLQMNQDEQVMRYFPTIPDENDCRHFMQKMNSQFEEKGYCYWAVELLESNEFIGFIGLSDQHYKAPFTPCIDIGWRLKKEFWGMGLAPEGAEACFEYGKNQLGLKEIFAVAPKINEPSIRVMEKIGMINKGRFKHPTLMGFPMLRDCVYYLKSLS</sequence>
<name>A0AAN4VUP6_9BACT</name>
<protein>
    <submittedName>
        <fullName evidence="2">N-acetyltransferase</fullName>
    </submittedName>
</protein>
<dbReference type="Pfam" id="PF13302">
    <property type="entry name" value="Acetyltransf_3"/>
    <property type="match status" value="1"/>
</dbReference>
<dbReference type="PANTHER" id="PTHR43792">
    <property type="entry name" value="GNAT FAMILY, PUTATIVE (AFU_ORTHOLOGUE AFUA_3G00765)-RELATED-RELATED"/>
    <property type="match status" value="1"/>
</dbReference>
<keyword evidence="3" id="KW-1185">Reference proteome</keyword>
<dbReference type="Proteomes" id="UP001310022">
    <property type="component" value="Unassembled WGS sequence"/>
</dbReference>
<dbReference type="Gene3D" id="3.40.630.30">
    <property type="match status" value="1"/>
</dbReference>
<evidence type="ECO:0000313" key="2">
    <source>
        <dbReference type="EMBL" id="GJM60449.1"/>
    </source>
</evidence>
<dbReference type="RefSeq" id="WP_338236197.1">
    <property type="nucleotide sequence ID" value="NZ_BQKE01000001.1"/>
</dbReference>
<comment type="caution">
    <text evidence="2">The sequence shown here is derived from an EMBL/GenBank/DDBJ whole genome shotgun (WGS) entry which is preliminary data.</text>
</comment>
<evidence type="ECO:0000313" key="3">
    <source>
        <dbReference type="Proteomes" id="UP001310022"/>
    </source>
</evidence>
<dbReference type="InterPro" id="IPR000182">
    <property type="entry name" value="GNAT_dom"/>
</dbReference>
<dbReference type="InterPro" id="IPR016181">
    <property type="entry name" value="Acyl_CoA_acyltransferase"/>
</dbReference>
<dbReference type="PANTHER" id="PTHR43792:SF1">
    <property type="entry name" value="N-ACETYLTRANSFERASE DOMAIN-CONTAINING PROTEIN"/>
    <property type="match status" value="1"/>
</dbReference>
<organism evidence="2 3">
    <name type="scientific">Persicobacter diffluens</name>
    <dbReference type="NCBI Taxonomy" id="981"/>
    <lineage>
        <taxon>Bacteria</taxon>
        <taxon>Pseudomonadati</taxon>
        <taxon>Bacteroidota</taxon>
        <taxon>Cytophagia</taxon>
        <taxon>Cytophagales</taxon>
        <taxon>Persicobacteraceae</taxon>
        <taxon>Persicobacter</taxon>
    </lineage>
</organism>
<feature type="domain" description="N-acetyltransferase" evidence="1">
    <location>
        <begin position="52"/>
        <end position="212"/>
    </location>
</feature>
<proteinExistence type="predicted"/>
<dbReference type="SUPFAM" id="SSF55729">
    <property type="entry name" value="Acyl-CoA N-acyltransferases (Nat)"/>
    <property type="match status" value="1"/>
</dbReference>
<dbReference type="InterPro" id="IPR051531">
    <property type="entry name" value="N-acetyltransferase"/>
</dbReference>
<dbReference type="PROSITE" id="PS51186">
    <property type="entry name" value="GNAT"/>
    <property type="match status" value="1"/>
</dbReference>
<dbReference type="AlphaFoldDB" id="A0AAN4VUP6"/>
<dbReference type="GO" id="GO:0016747">
    <property type="term" value="F:acyltransferase activity, transferring groups other than amino-acyl groups"/>
    <property type="evidence" value="ECO:0007669"/>
    <property type="project" value="InterPro"/>
</dbReference>
<accession>A0AAN4VUP6</accession>
<evidence type="ECO:0000259" key="1">
    <source>
        <dbReference type="PROSITE" id="PS51186"/>
    </source>
</evidence>
<gene>
    <name evidence="2" type="ORF">PEDI_10010</name>
</gene>
<dbReference type="EMBL" id="BQKE01000001">
    <property type="protein sequence ID" value="GJM60449.1"/>
    <property type="molecule type" value="Genomic_DNA"/>
</dbReference>
<reference evidence="2 3" key="1">
    <citation type="submission" date="2021-12" db="EMBL/GenBank/DDBJ databases">
        <title>Genome sequencing of bacteria with rrn-lacking chromosome and rrn-plasmid.</title>
        <authorList>
            <person name="Anda M."/>
            <person name="Iwasaki W."/>
        </authorList>
    </citation>
    <scope>NUCLEOTIDE SEQUENCE [LARGE SCALE GENOMIC DNA]</scope>
    <source>
        <strain evidence="2 3">NBRC 15940</strain>
    </source>
</reference>